<evidence type="ECO:0000313" key="3">
    <source>
        <dbReference type="Proteomes" id="UP001215598"/>
    </source>
</evidence>
<evidence type="ECO:0000259" key="1">
    <source>
        <dbReference type="Pfam" id="PF20231"/>
    </source>
</evidence>
<accession>A0AAD7I6A7</accession>
<dbReference type="Pfam" id="PF20231">
    <property type="entry name" value="DUF6589"/>
    <property type="match status" value="1"/>
</dbReference>
<protein>
    <recommendedName>
        <fullName evidence="1">DUF6589 domain-containing protein</fullName>
    </recommendedName>
</protein>
<dbReference type="Proteomes" id="UP001215598">
    <property type="component" value="Unassembled WGS sequence"/>
</dbReference>
<organism evidence="2 3">
    <name type="scientific">Mycena metata</name>
    <dbReference type="NCBI Taxonomy" id="1033252"/>
    <lineage>
        <taxon>Eukaryota</taxon>
        <taxon>Fungi</taxon>
        <taxon>Dikarya</taxon>
        <taxon>Basidiomycota</taxon>
        <taxon>Agaricomycotina</taxon>
        <taxon>Agaricomycetes</taxon>
        <taxon>Agaricomycetidae</taxon>
        <taxon>Agaricales</taxon>
        <taxon>Marasmiineae</taxon>
        <taxon>Mycenaceae</taxon>
        <taxon>Mycena</taxon>
    </lineage>
</organism>
<dbReference type="EMBL" id="JARKIB010000127">
    <property type="protein sequence ID" value="KAJ7735352.1"/>
    <property type="molecule type" value="Genomic_DNA"/>
</dbReference>
<name>A0AAD7I6A7_9AGAR</name>
<comment type="caution">
    <text evidence="2">The sequence shown here is derived from an EMBL/GenBank/DDBJ whole genome shotgun (WGS) entry which is preliminary data.</text>
</comment>
<feature type="domain" description="DUF6589" evidence="1">
    <location>
        <begin position="3"/>
        <end position="137"/>
    </location>
</feature>
<keyword evidence="3" id="KW-1185">Reference proteome</keyword>
<proteinExistence type="predicted"/>
<dbReference type="InterPro" id="IPR046496">
    <property type="entry name" value="DUF6589"/>
</dbReference>
<evidence type="ECO:0000313" key="2">
    <source>
        <dbReference type="EMBL" id="KAJ7735352.1"/>
    </source>
</evidence>
<dbReference type="AlphaFoldDB" id="A0AAD7I6A7"/>
<gene>
    <name evidence="2" type="ORF">B0H16DRAFT_1892288</name>
</gene>
<reference evidence="2" key="1">
    <citation type="submission" date="2023-03" db="EMBL/GenBank/DDBJ databases">
        <title>Massive genome expansion in bonnet fungi (Mycena s.s.) driven by repeated elements and novel gene families across ecological guilds.</title>
        <authorList>
            <consortium name="Lawrence Berkeley National Laboratory"/>
            <person name="Harder C.B."/>
            <person name="Miyauchi S."/>
            <person name="Viragh M."/>
            <person name="Kuo A."/>
            <person name="Thoen E."/>
            <person name="Andreopoulos B."/>
            <person name="Lu D."/>
            <person name="Skrede I."/>
            <person name="Drula E."/>
            <person name="Henrissat B."/>
            <person name="Morin E."/>
            <person name="Kohler A."/>
            <person name="Barry K."/>
            <person name="LaButti K."/>
            <person name="Morin E."/>
            <person name="Salamov A."/>
            <person name="Lipzen A."/>
            <person name="Mereny Z."/>
            <person name="Hegedus B."/>
            <person name="Baldrian P."/>
            <person name="Stursova M."/>
            <person name="Weitz H."/>
            <person name="Taylor A."/>
            <person name="Grigoriev I.V."/>
            <person name="Nagy L.G."/>
            <person name="Martin F."/>
            <person name="Kauserud H."/>
        </authorList>
    </citation>
    <scope>NUCLEOTIDE SEQUENCE</scope>
    <source>
        <strain evidence="2">CBHHK182m</strain>
    </source>
</reference>
<sequence length="224" mass="24788">MVLVLVRAISDGDIGRVEVLLPHLAMMFRGSGSGCNKYCTEILHFIHNIKHVWTPEFADIMRDNMIVCISGCGPGHCTAIDMNIEHLIGYLKILLQAKGMTSTWDRLGNISAAIVHLQLVKKKISAALDTAYQSTGHTTPNTSHLVWRVQRRVHSEGLQELQPHRTNNARGKLITDILKVGESKIKSSTLATFNKKLMAMIDGRRFEDECPAMAFGPAPASDDD</sequence>